<evidence type="ECO:0008006" key="2">
    <source>
        <dbReference type="Google" id="ProtNLM"/>
    </source>
</evidence>
<reference evidence="1" key="1">
    <citation type="submission" date="2018-05" db="EMBL/GenBank/DDBJ databases">
        <authorList>
            <person name="Lanie J.A."/>
            <person name="Ng W.-L."/>
            <person name="Kazmierczak K.M."/>
            <person name="Andrzejewski T.M."/>
            <person name="Davidsen T.M."/>
            <person name="Wayne K.J."/>
            <person name="Tettelin H."/>
            <person name="Glass J.I."/>
            <person name="Rusch D."/>
            <person name="Podicherti R."/>
            <person name="Tsui H.-C.T."/>
            <person name="Winkler M.E."/>
        </authorList>
    </citation>
    <scope>NUCLEOTIDE SEQUENCE</scope>
</reference>
<evidence type="ECO:0000313" key="1">
    <source>
        <dbReference type="EMBL" id="SVD81647.1"/>
    </source>
</evidence>
<feature type="non-terminal residue" evidence="1">
    <location>
        <position position="72"/>
    </location>
</feature>
<proteinExistence type="predicted"/>
<protein>
    <recommendedName>
        <fullName evidence="2">NAD(+) kinase</fullName>
    </recommendedName>
</protein>
<gene>
    <name evidence="1" type="ORF">METZ01_LOCUS434501</name>
</gene>
<sequence length="72" mass="8167">MIIGCTGNYRKEEYYTILEKVYAIFTKSDVKLLISDDLKKNDKFQIPDNYSLVTFDTLAKNIDLLLAIGGDG</sequence>
<dbReference type="EMBL" id="UINC01175165">
    <property type="protein sequence ID" value="SVD81647.1"/>
    <property type="molecule type" value="Genomic_DNA"/>
</dbReference>
<name>A0A382YEB6_9ZZZZ</name>
<accession>A0A382YEB6</accession>
<organism evidence="1">
    <name type="scientific">marine metagenome</name>
    <dbReference type="NCBI Taxonomy" id="408172"/>
    <lineage>
        <taxon>unclassified sequences</taxon>
        <taxon>metagenomes</taxon>
        <taxon>ecological metagenomes</taxon>
    </lineage>
</organism>
<dbReference type="AlphaFoldDB" id="A0A382YEB6"/>
<dbReference type="Gene3D" id="3.40.50.10330">
    <property type="entry name" value="Probable inorganic polyphosphate/atp-NAD kinase, domain 1"/>
    <property type="match status" value="1"/>
</dbReference>
<dbReference type="InterPro" id="IPR017438">
    <property type="entry name" value="ATP-NAD_kinase_N"/>
</dbReference>